<accession>Q01G12</accession>
<comment type="subunit">
    <text evidence="6">Part of the multisubunit transport protein particle (TRAPP) complex.</text>
</comment>
<evidence type="ECO:0000256" key="1">
    <source>
        <dbReference type="ARBA" id="ARBA00022448"/>
    </source>
</evidence>
<dbReference type="Pfam" id="PF04099">
    <property type="entry name" value="Sybindin"/>
    <property type="match status" value="1"/>
</dbReference>
<dbReference type="EMBL" id="KZ155838">
    <property type="protein sequence ID" value="OUS42547.1"/>
    <property type="molecule type" value="Genomic_DNA"/>
</dbReference>
<dbReference type="InterPro" id="IPR011012">
    <property type="entry name" value="Longin-like_dom_sf"/>
</dbReference>
<name>Q01G12_OSTTA</name>
<dbReference type="OMA" id="FENTINH"/>
<dbReference type="InParanoid" id="Q01G12"/>
<dbReference type="SUPFAM" id="SSF64356">
    <property type="entry name" value="SNARE-like"/>
    <property type="match status" value="1"/>
</dbReference>
<keyword evidence="1 6" id="KW-0813">Transport</keyword>
<dbReference type="CDD" id="cd14855">
    <property type="entry name" value="TRAPPC1_MUM2"/>
    <property type="match status" value="1"/>
</dbReference>
<comment type="subcellular location">
    <subcellularLocation>
        <location evidence="6">Endoplasmic reticulum</location>
    </subcellularLocation>
    <subcellularLocation>
        <location evidence="6">Golgi apparatus</location>
        <location evidence="6">cis-Golgi network</location>
    </subcellularLocation>
</comment>
<organism evidence="7 9">
    <name type="scientific">Ostreococcus tauri</name>
    <name type="common">Marine green alga</name>
    <dbReference type="NCBI Taxonomy" id="70448"/>
    <lineage>
        <taxon>Eukaryota</taxon>
        <taxon>Viridiplantae</taxon>
        <taxon>Chlorophyta</taxon>
        <taxon>Mamiellophyceae</taxon>
        <taxon>Mamiellales</taxon>
        <taxon>Bathycoccaceae</taxon>
        <taxon>Ostreococcus</taxon>
    </lineage>
</organism>
<dbReference type="AlphaFoldDB" id="Q01G12"/>
<evidence type="ECO:0000313" key="9">
    <source>
        <dbReference type="Proteomes" id="UP000009170"/>
    </source>
</evidence>
<dbReference type="SMART" id="SM01399">
    <property type="entry name" value="Sybindin"/>
    <property type="match status" value="1"/>
</dbReference>
<proteinExistence type="inferred from homology"/>
<evidence type="ECO:0000313" key="8">
    <source>
        <dbReference type="EMBL" id="OUS42547.1"/>
    </source>
</evidence>
<dbReference type="STRING" id="70448.Q01G12"/>
<dbReference type="GO" id="GO:0030008">
    <property type="term" value="C:TRAPP complex"/>
    <property type="evidence" value="ECO:0007669"/>
    <property type="project" value="UniProtKB-UniRule"/>
</dbReference>
<reference evidence="7 9" key="1">
    <citation type="journal article" date="2006" name="Proc. Natl. Acad. Sci. U.S.A.">
        <title>Genome analysis of the smallest free-living eukaryote Ostreococcus tauri unveils many unique features.</title>
        <authorList>
            <person name="Derelle E."/>
            <person name="Ferraz C."/>
            <person name="Rombauts S."/>
            <person name="Rouze P."/>
            <person name="Worden A.Z."/>
            <person name="Robbens S."/>
            <person name="Partensky F."/>
            <person name="Degroeve S."/>
            <person name="Echeynie S."/>
            <person name="Cooke R."/>
            <person name="Saeys Y."/>
            <person name="Wuyts J."/>
            <person name="Jabbari K."/>
            <person name="Bowler C."/>
            <person name="Panaud O."/>
            <person name="Piegu B."/>
            <person name="Ball S.G."/>
            <person name="Ral J.-P."/>
            <person name="Bouget F.-Y."/>
            <person name="Piganeau G."/>
            <person name="De Baets B."/>
            <person name="Picard A."/>
            <person name="Delseny M."/>
            <person name="Demaille J."/>
            <person name="Van de Peer Y."/>
            <person name="Moreau H."/>
        </authorList>
    </citation>
    <scope>NUCLEOTIDE SEQUENCE [LARGE SCALE GENOMIC DNA]</scope>
    <source>
        <strain evidence="7 9">OTTH0595</strain>
    </source>
</reference>
<protein>
    <recommendedName>
        <fullName evidence="6">Trafficking protein particle complex subunit</fullName>
    </recommendedName>
</protein>
<evidence type="ECO:0000256" key="2">
    <source>
        <dbReference type="ARBA" id="ARBA00022824"/>
    </source>
</evidence>
<keyword evidence="2 6" id="KW-0256">Endoplasmic reticulum</keyword>
<dbReference type="PANTHER" id="PTHR23249:SF16">
    <property type="entry name" value="TRAFFICKING PROTEIN PARTICLE COMPLEX SUBUNIT 1"/>
    <property type="match status" value="1"/>
</dbReference>
<dbReference type="GO" id="GO:0006888">
    <property type="term" value="P:endoplasmic reticulum to Golgi vesicle-mediated transport"/>
    <property type="evidence" value="ECO:0007669"/>
    <property type="project" value="UniProtKB-UniRule"/>
</dbReference>
<accession>A0A454XJJ7</accession>
<reference evidence="7" key="2">
    <citation type="journal article" date="2014" name="BMC Genomics">
        <title>An improved genome of the model marine alga Ostreococcus tauri unfolds by assessing Illumina de novo assemblies.</title>
        <authorList>
            <person name="Blanc-Mathieu R."/>
            <person name="Verhelst B."/>
            <person name="Derelle E."/>
            <person name="Rombauts S."/>
            <person name="Bouget F.Y."/>
            <person name="Carre I."/>
            <person name="Chateau A."/>
            <person name="Eyre-Walker A."/>
            <person name="Grimsley N."/>
            <person name="Moreau H."/>
            <person name="Piegu B."/>
            <person name="Rivals E."/>
            <person name="Schackwitz W."/>
            <person name="Van de Peer Y."/>
            <person name="Piganeau G."/>
        </authorList>
    </citation>
    <scope>NUCLEOTIDE SEQUENCE</scope>
    <source>
        <strain evidence="7">RCC4221</strain>
    </source>
</reference>
<dbReference type="PANTHER" id="PTHR23249">
    <property type="entry name" value="TRAFFICKING PROTEIN PARTICLE COMPLEX SUBUNIT"/>
    <property type="match status" value="1"/>
</dbReference>
<dbReference type="GO" id="GO:0005783">
    <property type="term" value="C:endoplasmic reticulum"/>
    <property type="evidence" value="ECO:0007669"/>
    <property type="project" value="UniProtKB-SubCell"/>
</dbReference>
<dbReference type="InterPro" id="IPR007233">
    <property type="entry name" value="TRAPPC"/>
</dbReference>
<dbReference type="GeneID" id="9834856"/>
<evidence type="ECO:0000256" key="4">
    <source>
        <dbReference type="ARBA" id="ARBA00023034"/>
    </source>
</evidence>
<evidence type="ECO:0000313" key="7">
    <source>
        <dbReference type="EMBL" id="CAL50332.1"/>
    </source>
</evidence>
<dbReference type="Proteomes" id="UP000009170">
    <property type="component" value="Unassembled WGS sequence"/>
</dbReference>
<dbReference type="EMBL" id="CAID01000001">
    <property type="protein sequence ID" value="CAL50332.1"/>
    <property type="molecule type" value="Genomic_DNA"/>
</dbReference>
<dbReference type="OrthoDB" id="246406at2759"/>
<dbReference type="Gene3D" id="3.30.450.70">
    <property type="match status" value="1"/>
</dbReference>
<accession>A0A1Y5I1I6</accession>
<dbReference type="Proteomes" id="UP000195557">
    <property type="component" value="Unassembled WGS sequence"/>
</dbReference>
<dbReference type="FunCoup" id="Q01G12">
    <property type="interactions" value="1708"/>
</dbReference>
<gene>
    <name evidence="8" type="ORF">BE221DRAFT_187238</name>
    <name evidence="7" type="ORF">OT_ostta01g04275</name>
</gene>
<keyword evidence="4 6" id="KW-0333">Golgi apparatus</keyword>
<sequence length="143" mass="16536">MRLYTFHMFNARGECIHSRTWHRERESADENIERKTLFGLFFTMKDFARQMDPRRGEEDGGCNFYAYATNDYKLHYFETATGLRMTLTTDVNAGDLRAVMRHVYSNIYVEHVVKNPGLAPSEVFESAAFDQALDEYASVLANG</sequence>
<dbReference type="RefSeq" id="XP_003074481.1">
    <property type="nucleotide sequence ID" value="XM_003074434.1"/>
</dbReference>
<keyword evidence="3 6" id="KW-0931">ER-Golgi transport</keyword>
<evidence type="ECO:0000256" key="3">
    <source>
        <dbReference type="ARBA" id="ARBA00022892"/>
    </source>
</evidence>
<dbReference type="KEGG" id="ota:OT_ostta01g04275"/>
<evidence type="ECO:0000256" key="5">
    <source>
        <dbReference type="ARBA" id="ARBA00038167"/>
    </source>
</evidence>
<keyword evidence="9" id="KW-1185">Reference proteome</keyword>
<reference evidence="8" key="3">
    <citation type="submission" date="2017-04" db="EMBL/GenBank/DDBJ databases">
        <title>Population genomics of picophytoplankton unveils novel chromosome hypervariability.</title>
        <authorList>
            <consortium name="DOE Joint Genome Institute"/>
            <person name="Blanc-Mathieu R."/>
            <person name="Krasovec M."/>
            <person name="Hebrard M."/>
            <person name="Yau S."/>
            <person name="Desgranges E."/>
            <person name="Martin J."/>
            <person name="Schackwitz W."/>
            <person name="Kuo A."/>
            <person name="Salin G."/>
            <person name="Donnadieu C."/>
            <person name="Desdevises Y."/>
            <person name="Sanchez-Ferandin S."/>
            <person name="Moreau H."/>
            <person name="Rivals E."/>
            <person name="Grigoriev I.V."/>
            <person name="Grimsley N."/>
            <person name="Eyre-Walker A."/>
            <person name="Piganeau G."/>
        </authorList>
    </citation>
    <scope>NUCLEOTIDE SEQUENCE [LARGE SCALE GENOMIC DNA]</scope>
    <source>
        <strain evidence="8">RCC 1115</strain>
    </source>
</reference>
<comment type="similarity">
    <text evidence="5">Belongs to the TRAPP small subunits family. BET5 subfamily.</text>
</comment>
<dbReference type="GO" id="GO:0005794">
    <property type="term" value="C:Golgi apparatus"/>
    <property type="evidence" value="ECO:0007669"/>
    <property type="project" value="UniProtKB-SubCell"/>
</dbReference>
<evidence type="ECO:0000256" key="6">
    <source>
        <dbReference type="RuleBase" id="RU366065"/>
    </source>
</evidence>